<name>A0A8T2LQJ6_ASTMX</name>
<dbReference type="PROSITE" id="PS50600">
    <property type="entry name" value="ULP_PROTEASE"/>
    <property type="match status" value="1"/>
</dbReference>
<accession>A0A8T2LQJ6</accession>
<evidence type="ECO:0000256" key="3">
    <source>
        <dbReference type="ARBA" id="ARBA00022801"/>
    </source>
</evidence>
<dbReference type="GO" id="GO:0006508">
    <property type="term" value="P:proteolysis"/>
    <property type="evidence" value="ECO:0007669"/>
    <property type="project" value="UniProtKB-KW"/>
</dbReference>
<feature type="compositionally biased region" description="Polar residues" evidence="4">
    <location>
        <begin position="302"/>
        <end position="322"/>
    </location>
</feature>
<dbReference type="InterPro" id="IPR003653">
    <property type="entry name" value="Peptidase_C48_C"/>
</dbReference>
<feature type="domain" description="Ubiquitin-like protease family profile" evidence="5">
    <location>
        <begin position="62"/>
        <end position="215"/>
    </location>
</feature>
<dbReference type="SUPFAM" id="SSF54001">
    <property type="entry name" value="Cysteine proteinases"/>
    <property type="match status" value="1"/>
</dbReference>
<evidence type="ECO:0000256" key="4">
    <source>
        <dbReference type="SAM" id="MobiDB-lite"/>
    </source>
</evidence>
<sequence length="614" mass="66985">MLIVRNVADGSFTYTKGWIQPSLRSEKSQFLKGIIEKMNVLQDLRSGGLYIQDARLGSVGPYPLYMESFETLVECNKVSDEIMDALFHLFSMKRPGILAINAHTLSHILDGGARARSHYFIKRNIFKNTREVIGPYLEHGNHWTFFHCSFVDRTITYLNSLGEQDQQYDKIKNNWSTFAAAKGYHGPWKRTTRNHSLQSDSISCGVFTAVFAETFLEGEEGYLTCPPVHEERQRLGLLLFKSLDRSGVCGICHKTVSKKSKDKCLTCLANIHAKCLPVNPEDSKCLFCKGQERRNPVKVEESTGQSNQDNTGVQEIVSSGQSSRDKEAEGEDSSGQSSRDKGAEGEDSSGQSSRDKEAEGEDSSGQSCRDKEAEGEDISGQSSRDKEAEGEDSSGQSSRDKEAEGEDISGQSSRDKEAEGEDSSGQSSRDKEAEGEDISGQSSRDKEAEGEDISGQSSRDKEAEGEDISGQSSRDKEAEGEDSSGQSSRDKEAEGEDISGQSSRDKEAEGEDISGQSSRDKEAEGEDISGQSSRDKEAEGEDISGQSSIDKEAEGEDISGQSSRDKEAEGEDISGQSSRDKEAEGEDISGQSSRDKEAEGEDISGQSPGDQTSK</sequence>
<dbReference type="Proteomes" id="UP000752171">
    <property type="component" value="Unassembled WGS sequence"/>
</dbReference>
<evidence type="ECO:0000256" key="2">
    <source>
        <dbReference type="ARBA" id="ARBA00022670"/>
    </source>
</evidence>
<reference evidence="6 7" key="1">
    <citation type="submission" date="2021-07" db="EMBL/GenBank/DDBJ databases">
        <authorList>
            <person name="Imarazene B."/>
            <person name="Zahm M."/>
            <person name="Klopp C."/>
            <person name="Cabau C."/>
            <person name="Beille S."/>
            <person name="Jouanno E."/>
            <person name="Castinel A."/>
            <person name="Lluch J."/>
            <person name="Gil L."/>
            <person name="Kuchtly C."/>
            <person name="Lopez Roques C."/>
            <person name="Donnadieu C."/>
            <person name="Parrinello H."/>
            <person name="Journot L."/>
            <person name="Du K."/>
            <person name="Schartl M."/>
            <person name="Retaux S."/>
            <person name="Guiguen Y."/>
        </authorList>
    </citation>
    <scope>NUCLEOTIDE SEQUENCE [LARGE SCALE GENOMIC DNA]</scope>
    <source>
        <strain evidence="6">Pach_M1</strain>
        <tissue evidence="6">Testis</tissue>
    </source>
</reference>
<dbReference type="InterPro" id="IPR038765">
    <property type="entry name" value="Papain-like_cys_pep_sf"/>
</dbReference>
<comment type="caution">
    <text evidence="6">The sequence shown here is derived from an EMBL/GenBank/DDBJ whole genome shotgun (WGS) entry which is preliminary data.</text>
</comment>
<feature type="compositionally biased region" description="Polar residues" evidence="4">
    <location>
        <begin position="604"/>
        <end position="614"/>
    </location>
</feature>
<keyword evidence="3" id="KW-0378">Hydrolase</keyword>
<dbReference type="EMBL" id="JAICCE010000008">
    <property type="protein sequence ID" value="KAG9274133.1"/>
    <property type="molecule type" value="Genomic_DNA"/>
</dbReference>
<evidence type="ECO:0000256" key="1">
    <source>
        <dbReference type="ARBA" id="ARBA00005234"/>
    </source>
</evidence>
<dbReference type="Gene3D" id="3.40.395.10">
    <property type="entry name" value="Adenoviral Proteinase, Chain A"/>
    <property type="match status" value="1"/>
</dbReference>
<comment type="similarity">
    <text evidence="1">Belongs to the peptidase C48 family.</text>
</comment>
<feature type="region of interest" description="Disordered" evidence="4">
    <location>
        <begin position="296"/>
        <end position="614"/>
    </location>
</feature>
<organism evidence="6 7">
    <name type="scientific">Astyanax mexicanus</name>
    <name type="common">Blind cave fish</name>
    <name type="synonym">Astyanax fasciatus mexicanus</name>
    <dbReference type="NCBI Taxonomy" id="7994"/>
    <lineage>
        <taxon>Eukaryota</taxon>
        <taxon>Metazoa</taxon>
        <taxon>Chordata</taxon>
        <taxon>Craniata</taxon>
        <taxon>Vertebrata</taxon>
        <taxon>Euteleostomi</taxon>
        <taxon>Actinopterygii</taxon>
        <taxon>Neopterygii</taxon>
        <taxon>Teleostei</taxon>
        <taxon>Ostariophysi</taxon>
        <taxon>Characiformes</taxon>
        <taxon>Characoidei</taxon>
        <taxon>Acestrorhamphidae</taxon>
        <taxon>Acestrorhamphinae</taxon>
        <taxon>Astyanax</taxon>
    </lineage>
</organism>
<gene>
    <name evidence="6" type="ORF">AMEX_G11022</name>
</gene>
<dbReference type="GO" id="GO:0008234">
    <property type="term" value="F:cysteine-type peptidase activity"/>
    <property type="evidence" value="ECO:0007669"/>
    <property type="project" value="InterPro"/>
</dbReference>
<dbReference type="AlphaFoldDB" id="A0A8T2LQJ6"/>
<keyword evidence="2" id="KW-0645">Protease</keyword>
<evidence type="ECO:0000313" key="6">
    <source>
        <dbReference type="EMBL" id="KAG9274133.1"/>
    </source>
</evidence>
<proteinExistence type="inferred from homology"/>
<evidence type="ECO:0000259" key="5">
    <source>
        <dbReference type="PROSITE" id="PS50600"/>
    </source>
</evidence>
<evidence type="ECO:0000313" key="7">
    <source>
        <dbReference type="Proteomes" id="UP000752171"/>
    </source>
</evidence>
<protein>
    <submittedName>
        <fullName evidence="6">Acrosomal protein SP-10</fullName>
    </submittedName>
</protein>